<evidence type="ECO:0000256" key="8">
    <source>
        <dbReference type="ARBA" id="ARBA00022741"/>
    </source>
</evidence>
<keyword evidence="9" id="KW-0418">Kinase</keyword>
<dbReference type="SMART" id="SM00387">
    <property type="entry name" value="HATPase_c"/>
    <property type="match status" value="1"/>
</dbReference>
<dbReference type="InterPro" id="IPR036641">
    <property type="entry name" value="HPT_dom_sf"/>
</dbReference>
<dbReference type="PANTHER" id="PTHR45339">
    <property type="entry name" value="HYBRID SIGNAL TRANSDUCTION HISTIDINE KINASE J"/>
    <property type="match status" value="1"/>
</dbReference>
<keyword evidence="12" id="KW-0902">Two-component regulatory system</keyword>
<dbReference type="Pfam" id="PF02743">
    <property type="entry name" value="dCache_1"/>
    <property type="match status" value="1"/>
</dbReference>
<name>A0A255XKJ7_9PROT</name>
<dbReference type="FunFam" id="3.30.565.10:FF:000010">
    <property type="entry name" value="Sensor histidine kinase RcsC"/>
    <property type="match status" value="1"/>
</dbReference>
<dbReference type="Gene3D" id="6.10.340.10">
    <property type="match status" value="1"/>
</dbReference>
<evidence type="ECO:0000256" key="4">
    <source>
        <dbReference type="ARBA" id="ARBA00022475"/>
    </source>
</evidence>
<dbReference type="InterPro" id="IPR003661">
    <property type="entry name" value="HisK_dim/P_dom"/>
</dbReference>
<dbReference type="InterPro" id="IPR008207">
    <property type="entry name" value="Sig_transdc_His_kin_Hpt_dom"/>
</dbReference>
<dbReference type="CDD" id="cd00082">
    <property type="entry name" value="HisKA"/>
    <property type="match status" value="1"/>
</dbReference>
<dbReference type="InterPro" id="IPR001789">
    <property type="entry name" value="Sig_transdc_resp-reg_receiver"/>
</dbReference>
<evidence type="ECO:0000256" key="16">
    <source>
        <dbReference type="SAM" id="Phobius"/>
    </source>
</evidence>
<keyword evidence="6" id="KW-0808">Transferase</keyword>
<dbReference type="InterPro" id="IPR003660">
    <property type="entry name" value="HAMP_dom"/>
</dbReference>
<dbReference type="SUPFAM" id="SSF52172">
    <property type="entry name" value="CheY-like"/>
    <property type="match status" value="1"/>
</dbReference>
<dbReference type="Pfam" id="PF01627">
    <property type="entry name" value="Hpt"/>
    <property type="match status" value="1"/>
</dbReference>
<protein>
    <recommendedName>
        <fullName evidence="3">histidine kinase</fullName>
        <ecNumber evidence="3">2.7.13.3</ecNumber>
    </recommendedName>
</protein>
<keyword evidence="10" id="KW-0067">ATP-binding</keyword>
<accession>A0A255XKJ7</accession>
<keyword evidence="8" id="KW-0547">Nucleotide-binding</keyword>
<evidence type="ECO:0000256" key="11">
    <source>
        <dbReference type="ARBA" id="ARBA00022989"/>
    </source>
</evidence>
<dbReference type="SUPFAM" id="SSF47226">
    <property type="entry name" value="Histidine-containing phosphotransfer domain, HPT domain"/>
    <property type="match status" value="1"/>
</dbReference>
<evidence type="ECO:0000256" key="2">
    <source>
        <dbReference type="ARBA" id="ARBA00004651"/>
    </source>
</evidence>
<evidence type="ECO:0000259" key="19">
    <source>
        <dbReference type="PROSITE" id="PS50885"/>
    </source>
</evidence>
<keyword evidence="11 16" id="KW-1133">Transmembrane helix</keyword>
<dbReference type="PROSITE" id="PS50109">
    <property type="entry name" value="HIS_KIN"/>
    <property type="match status" value="1"/>
</dbReference>
<dbReference type="InterPro" id="IPR003594">
    <property type="entry name" value="HATPase_dom"/>
</dbReference>
<dbReference type="CDD" id="cd16922">
    <property type="entry name" value="HATPase_EvgS-ArcB-TorS-like"/>
    <property type="match status" value="1"/>
</dbReference>
<dbReference type="OrthoDB" id="9801651at2"/>
<dbReference type="InterPro" id="IPR004358">
    <property type="entry name" value="Sig_transdc_His_kin-like_C"/>
</dbReference>
<dbReference type="Pfam" id="PF00512">
    <property type="entry name" value="HisKA"/>
    <property type="match status" value="1"/>
</dbReference>
<dbReference type="GO" id="GO:0000155">
    <property type="term" value="F:phosphorelay sensor kinase activity"/>
    <property type="evidence" value="ECO:0007669"/>
    <property type="project" value="InterPro"/>
</dbReference>
<evidence type="ECO:0000256" key="9">
    <source>
        <dbReference type="ARBA" id="ARBA00022777"/>
    </source>
</evidence>
<evidence type="ECO:0000259" key="18">
    <source>
        <dbReference type="PROSITE" id="PS50110"/>
    </source>
</evidence>
<feature type="modified residue" description="4-aspartylphosphate" evidence="14">
    <location>
        <position position="719"/>
    </location>
</feature>
<dbReference type="CDD" id="cd17546">
    <property type="entry name" value="REC_hyHK_CKI1_RcsC-like"/>
    <property type="match status" value="1"/>
</dbReference>
<dbReference type="Pfam" id="PF00072">
    <property type="entry name" value="Response_reg"/>
    <property type="match status" value="1"/>
</dbReference>
<dbReference type="PANTHER" id="PTHR45339:SF5">
    <property type="entry name" value="HISTIDINE KINASE"/>
    <property type="match status" value="1"/>
</dbReference>
<evidence type="ECO:0000256" key="3">
    <source>
        <dbReference type="ARBA" id="ARBA00012438"/>
    </source>
</evidence>
<dbReference type="RefSeq" id="WP_094410069.1">
    <property type="nucleotide sequence ID" value="NZ_BMJZ01000005.1"/>
</dbReference>
<dbReference type="SUPFAM" id="SSF47384">
    <property type="entry name" value="Homodimeric domain of signal transducing histidine kinase"/>
    <property type="match status" value="1"/>
</dbReference>
<evidence type="ECO:0000256" key="7">
    <source>
        <dbReference type="ARBA" id="ARBA00022692"/>
    </source>
</evidence>
<evidence type="ECO:0000256" key="13">
    <source>
        <dbReference type="ARBA" id="ARBA00023136"/>
    </source>
</evidence>
<feature type="compositionally biased region" description="Low complexity" evidence="15">
    <location>
        <begin position="817"/>
        <end position="826"/>
    </location>
</feature>
<dbReference type="AlphaFoldDB" id="A0A255XKJ7"/>
<feature type="region of interest" description="Disordered" evidence="15">
    <location>
        <begin position="798"/>
        <end position="826"/>
    </location>
</feature>
<feature type="domain" description="Histidine kinase" evidence="17">
    <location>
        <begin position="426"/>
        <end position="650"/>
    </location>
</feature>
<evidence type="ECO:0000256" key="5">
    <source>
        <dbReference type="ARBA" id="ARBA00022553"/>
    </source>
</evidence>
<evidence type="ECO:0000256" key="1">
    <source>
        <dbReference type="ARBA" id="ARBA00000085"/>
    </source>
</evidence>
<dbReference type="SMART" id="SM00448">
    <property type="entry name" value="REC"/>
    <property type="match status" value="1"/>
</dbReference>
<dbReference type="InterPro" id="IPR036097">
    <property type="entry name" value="HisK_dim/P_sf"/>
</dbReference>
<keyword evidence="7 16" id="KW-0812">Transmembrane</keyword>
<dbReference type="GO" id="GO:0005886">
    <property type="term" value="C:plasma membrane"/>
    <property type="evidence" value="ECO:0007669"/>
    <property type="project" value="UniProtKB-SubCell"/>
</dbReference>
<dbReference type="Gene3D" id="3.30.450.20">
    <property type="entry name" value="PAS domain"/>
    <property type="match status" value="1"/>
</dbReference>
<feature type="domain" description="Response regulatory" evidence="18">
    <location>
        <begin position="670"/>
        <end position="788"/>
    </location>
</feature>
<dbReference type="PROSITE" id="PS50110">
    <property type="entry name" value="RESPONSE_REGULATORY"/>
    <property type="match status" value="1"/>
</dbReference>
<sequence length="938" mass="100857">MSDAKPFRPARRSFWRRARIPLAAEIALGTLLLAVLPLMSLVWLYFTATQSALETETRARMASLADQKAARIESFARDRLSEVSLLARMPAVIAAVSDFGNLFRRQQAEARYAEDLNRYRVAIGAADIFLIAADGTVKFADIDKFHIGINLARGPGRTSVLAGVFDRARTLLQAEVSDFSYLERSGDLAAFVAAPVFEDGTLIGVVALQIDKRTVIDIIGDTAALGRSGEAIVGGKGVQAALLFGPVRHRQELGSLYFDTPLGTAMAKALNGDRGTDILVDYRGEPVIAAWRYLPTFRWGLIVKADQAETLSTVERLKTAGTLTMIGALLLTLLTTILIARGIAAPLGALSQAARSLGGTQAPLPAPVQGSREVAGLAEVFNDMAGKIYAYQTGLRRMVDDRTAELRAAKEQAEAATYAKTEFLAVMSHELRTPMNGIIGLAELLEAEALSSTARAYVATIRQSGEMLSVLLDDLLDMSRIEAGQVSFDNRDFNLGTLLRGLVDLTRVTAEPKGLRVDLTIEPDLPAHLMGDPARLRQVLFNLLGNAVKFTPRGAVRLTVTRAPVQESATERIALRFTVEDTGIGIPPEALPRLFDAFYQVESGTARRFGGSGLGLAIGKRLVEGMGGRMGVDSLVGTGSRFWIDLSFARSSAAPATRPANRRRDAPSLVALLVEDEEVNRQVLSGLLRRAGHRVVIAKDGPEALTAFESHRVDVVLVDLRLPGMDGYEVSRRLLARATERAEPLPILAVTANLMPDIFAACRRAGMSGVLGKPIDSARLDRALAVLSSGEMLWDQEDSALSPTWRSEPAEDPAPPDADAGPPLLDPQPLDELCEALGEQETRRLLSVCRSVLDRYLTDLAQAVDAPARADAAHKLAGAAGNYGFARLRALARDLEAAPEERGSIPTLRATHRDGLAVLAAWEAQSLGGDDLAADPGL</sequence>
<organism evidence="20 21">
    <name type="scientific">Elstera cyanobacteriorum</name>
    <dbReference type="NCBI Taxonomy" id="2022747"/>
    <lineage>
        <taxon>Bacteria</taxon>
        <taxon>Pseudomonadati</taxon>
        <taxon>Pseudomonadota</taxon>
        <taxon>Alphaproteobacteria</taxon>
        <taxon>Rhodospirillales</taxon>
        <taxon>Rhodospirillaceae</taxon>
        <taxon>Elstera</taxon>
    </lineage>
</organism>
<dbReference type="SMART" id="SM00388">
    <property type="entry name" value="HisKA"/>
    <property type="match status" value="1"/>
</dbReference>
<dbReference type="InterPro" id="IPR005467">
    <property type="entry name" value="His_kinase_dom"/>
</dbReference>
<dbReference type="InterPro" id="IPR033479">
    <property type="entry name" value="dCache_1"/>
</dbReference>
<dbReference type="CDD" id="cd00088">
    <property type="entry name" value="HPT"/>
    <property type="match status" value="1"/>
</dbReference>
<feature type="transmembrane region" description="Helical" evidence="16">
    <location>
        <begin position="20"/>
        <end position="46"/>
    </location>
</feature>
<dbReference type="PROSITE" id="PS50885">
    <property type="entry name" value="HAMP"/>
    <property type="match status" value="1"/>
</dbReference>
<dbReference type="Gene3D" id="1.10.287.130">
    <property type="match status" value="1"/>
</dbReference>
<evidence type="ECO:0000256" key="14">
    <source>
        <dbReference type="PROSITE-ProRule" id="PRU00169"/>
    </source>
</evidence>
<evidence type="ECO:0000256" key="15">
    <source>
        <dbReference type="SAM" id="MobiDB-lite"/>
    </source>
</evidence>
<evidence type="ECO:0000256" key="12">
    <source>
        <dbReference type="ARBA" id="ARBA00023012"/>
    </source>
</evidence>
<dbReference type="Gene3D" id="3.40.50.2300">
    <property type="match status" value="1"/>
</dbReference>
<evidence type="ECO:0000313" key="20">
    <source>
        <dbReference type="EMBL" id="OYQ17411.1"/>
    </source>
</evidence>
<dbReference type="SMART" id="SM00304">
    <property type="entry name" value="HAMP"/>
    <property type="match status" value="1"/>
</dbReference>
<dbReference type="PRINTS" id="PR00344">
    <property type="entry name" value="BCTRLSENSOR"/>
</dbReference>
<dbReference type="Proteomes" id="UP000216361">
    <property type="component" value="Unassembled WGS sequence"/>
</dbReference>
<dbReference type="FunFam" id="1.10.287.130:FF:000004">
    <property type="entry name" value="Ethylene receptor 1"/>
    <property type="match status" value="1"/>
</dbReference>
<evidence type="ECO:0000256" key="6">
    <source>
        <dbReference type="ARBA" id="ARBA00022679"/>
    </source>
</evidence>
<keyword evidence="5 14" id="KW-0597">Phosphoprotein</keyword>
<dbReference type="Pfam" id="PF02518">
    <property type="entry name" value="HATPase_c"/>
    <property type="match status" value="1"/>
</dbReference>
<feature type="domain" description="HAMP" evidence="19">
    <location>
        <begin position="341"/>
        <end position="393"/>
    </location>
</feature>
<proteinExistence type="predicted"/>
<dbReference type="InterPro" id="IPR036890">
    <property type="entry name" value="HATPase_C_sf"/>
</dbReference>
<evidence type="ECO:0000256" key="10">
    <source>
        <dbReference type="ARBA" id="ARBA00022840"/>
    </source>
</evidence>
<keyword evidence="13 16" id="KW-0472">Membrane</keyword>
<dbReference type="Gene3D" id="3.30.565.10">
    <property type="entry name" value="Histidine kinase-like ATPase, C-terminal domain"/>
    <property type="match status" value="1"/>
</dbReference>
<comment type="subcellular location">
    <subcellularLocation>
        <location evidence="2">Cell membrane</location>
        <topology evidence="2">Multi-pass membrane protein</topology>
    </subcellularLocation>
</comment>
<dbReference type="Gene3D" id="1.20.120.160">
    <property type="entry name" value="HPT domain"/>
    <property type="match status" value="1"/>
</dbReference>
<evidence type="ECO:0000313" key="21">
    <source>
        <dbReference type="Proteomes" id="UP000216361"/>
    </source>
</evidence>
<dbReference type="EC" id="2.7.13.3" evidence="3"/>
<dbReference type="SUPFAM" id="SSF55874">
    <property type="entry name" value="ATPase domain of HSP90 chaperone/DNA topoisomerase II/histidine kinase"/>
    <property type="match status" value="1"/>
</dbReference>
<dbReference type="Pfam" id="PF00672">
    <property type="entry name" value="HAMP"/>
    <property type="match status" value="1"/>
</dbReference>
<dbReference type="GO" id="GO:0005524">
    <property type="term" value="F:ATP binding"/>
    <property type="evidence" value="ECO:0007669"/>
    <property type="project" value="UniProtKB-KW"/>
</dbReference>
<dbReference type="InterPro" id="IPR011006">
    <property type="entry name" value="CheY-like_superfamily"/>
</dbReference>
<reference evidence="20 21" key="1">
    <citation type="submission" date="2017-07" db="EMBL/GenBank/DDBJ databases">
        <title>Elstera cyanobacteriorum sp. nov., a novel bacterium isolated from cyanobacterial aggregates in a eutrophic lake.</title>
        <authorList>
            <person name="Cai H."/>
        </authorList>
    </citation>
    <scope>NUCLEOTIDE SEQUENCE [LARGE SCALE GENOMIC DNA]</scope>
    <source>
        <strain evidence="20 21">TH019</strain>
    </source>
</reference>
<evidence type="ECO:0000259" key="17">
    <source>
        <dbReference type="PROSITE" id="PS50109"/>
    </source>
</evidence>
<comment type="caution">
    <text evidence="20">The sequence shown here is derived from an EMBL/GenBank/DDBJ whole genome shotgun (WGS) entry which is preliminary data.</text>
</comment>
<gene>
    <name evidence="20" type="ORF">CHR90_15765</name>
</gene>
<keyword evidence="4" id="KW-1003">Cell membrane</keyword>
<comment type="catalytic activity">
    <reaction evidence="1">
        <text>ATP + protein L-histidine = ADP + protein N-phospho-L-histidine.</text>
        <dbReference type="EC" id="2.7.13.3"/>
    </reaction>
</comment>
<dbReference type="EMBL" id="NOXS01000034">
    <property type="protein sequence ID" value="OYQ17411.1"/>
    <property type="molecule type" value="Genomic_DNA"/>
</dbReference>
<keyword evidence="21" id="KW-1185">Reference proteome</keyword>